<evidence type="ECO:0000313" key="2">
    <source>
        <dbReference type="EMBL" id="GMN37776.1"/>
    </source>
</evidence>
<keyword evidence="1" id="KW-0812">Transmembrane</keyword>
<sequence length="93" mass="10840">MIDSESLLNCRQAFAELVLRLRKLVSHRKECLVGWRLFQVLLDHKRDQLQKKGLFAELVVVFYSLIMSMIDSESLFVVGRNVCLFDPEEISKP</sequence>
<evidence type="ECO:0000256" key="1">
    <source>
        <dbReference type="SAM" id="Phobius"/>
    </source>
</evidence>
<keyword evidence="1" id="KW-1133">Transmembrane helix</keyword>
<name>A0AA88ACM7_FICCA</name>
<feature type="transmembrane region" description="Helical" evidence="1">
    <location>
        <begin position="54"/>
        <end position="70"/>
    </location>
</feature>
<keyword evidence="1" id="KW-0472">Membrane</keyword>
<protein>
    <submittedName>
        <fullName evidence="2">Uncharacterized protein</fullName>
    </submittedName>
</protein>
<evidence type="ECO:0000313" key="3">
    <source>
        <dbReference type="Proteomes" id="UP001187192"/>
    </source>
</evidence>
<accession>A0AA88ACM7</accession>
<proteinExistence type="predicted"/>
<dbReference type="EMBL" id="BTGU01000007">
    <property type="protein sequence ID" value="GMN37776.1"/>
    <property type="molecule type" value="Genomic_DNA"/>
</dbReference>
<keyword evidence="3" id="KW-1185">Reference proteome</keyword>
<comment type="caution">
    <text evidence="2">The sequence shown here is derived from an EMBL/GenBank/DDBJ whole genome shotgun (WGS) entry which is preliminary data.</text>
</comment>
<organism evidence="2 3">
    <name type="scientific">Ficus carica</name>
    <name type="common">Common fig</name>
    <dbReference type="NCBI Taxonomy" id="3494"/>
    <lineage>
        <taxon>Eukaryota</taxon>
        <taxon>Viridiplantae</taxon>
        <taxon>Streptophyta</taxon>
        <taxon>Embryophyta</taxon>
        <taxon>Tracheophyta</taxon>
        <taxon>Spermatophyta</taxon>
        <taxon>Magnoliopsida</taxon>
        <taxon>eudicotyledons</taxon>
        <taxon>Gunneridae</taxon>
        <taxon>Pentapetalae</taxon>
        <taxon>rosids</taxon>
        <taxon>fabids</taxon>
        <taxon>Rosales</taxon>
        <taxon>Moraceae</taxon>
        <taxon>Ficeae</taxon>
        <taxon>Ficus</taxon>
    </lineage>
</organism>
<dbReference type="AlphaFoldDB" id="A0AA88ACM7"/>
<gene>
    <name evidence="2" type="ORF">TIFTF001_007098</name>
</gene>
<reference evidence="2" key="1">
    <citation type="submission" date="2023-07" db="EMBL/GenBank/DDBJ databases">
        <title>draft genome sequence of fig (Ficus carica).</title>
        <authorList>
            <person name="Takahashi T."/>
            <person name="Nishimura K."/>
        </authorList>
    </citation>
    <scope>NUCLEOTIDE SEQUENCE</scope>
</reference>
<dbReference type="Proteomes" id="UP001187192">
    <property type="component" value="Unassembled WGS sequence"/>
</dbReference>